<evidence type="ECO:0000313" key="2">
    <source>
        <dbReference type="Proteomes" id="UP000236286"/>
    </source>
</evidence>
<sequence length="59" mass="6162">MAARLSLGGAQETLATGGYPATSLREARELRAAVVERKAFGGLLRATVTYEGLPKTRGA</sequence>
<name>A0A2J7TD53_METSI</name>
<comment type="caution">
    <text evidence="1">The sequence shown here is derived from an EMBL/GenBank/DDBJ whole genome shotgun (WGS) entry which is preliminary data.</text>
</comment>
<evidence type="ECO:0000313" key="1">
    <source>
        <dbReference type="EMBL" id="PNG24679.1"/>
    </source>
</evidence>
<gene>
    <name evidence="1" type="ORF">CR492_17295</name>
</gene>
<protein>
    <submittedName>
        <fullName evidence="1">Uncharacterized protein</fullName>
    </submittedName>
</protein>
<organism evidence="1 2">
    <name type="scientific">Methylocella silvestris</name>
    <dbReference type="NCBI Taxonomy" id="199596"/>
    <lineage>
        <taxon>Bacteria</taxon>
        <taxon>Pseudomonadati</taxon>
        <taxon>Pseudomonadota</taxon>
        <taxon>Alphaproteobacteria</taxon>
        <taxon>Hyphomicrobiales</taxon>
        <taxon>Beijerinckiaceae</taxon>
        <taxon>Methylocella</taxon>
    </lineage>
</organism>
<dbReference type="AlphaFoldDB" id="A0A2J7TD53"/>
<proteinExistence type="predicted"/>
<accession>A0A2J7TD53</accession>
<dbReference type="EMBL" id="PDZR01000026">
    <property type="protein sequence ID" value="PNG24679.1"/>
    <property type="molecule type" value="Genomic_DNA"/>
</dbReference>
<dbReference type="Proteomes" id="UP000236286">
    <property type="component" value="Unassembled WGS sequence"/>
</dbReference>
<reference evidence="1 2" key="1">
    <citation type="submission" date="2017-10" db="EMBL/GenBank/DDBJ databases">
        <title>Genome announcement of Methylocella silvestris TVC from permafrost.</title>
        <authorList>
            <person name="Wang J."/>
            <person name="Geng K."/>
            <person name="Ul-Haque F."/>
            <person name="Crombie A.T."/>
            <person name="Street L.E."/>
            <person name="Wookey P.A."/>
            <person name="Murrell J.C."/>
            <person name="Pratscher J."/>
        </authorList>
    </citation>
    <scope>NUCLEOTIDE SEQUENCE [LARGE SCALE GENOMIC DNA]</scope>
    <source>
        <strain evidence="1 2">TVC</strain>
    </source>
</reference>